<dbReference type="STRING" id="1246626.BleG1_0971"/>
<dbReference type="GO" id="GO:0016791">
    <property type="term" value="F:phosphatase activity"/>
    <property type="evidence" value="ECO:0007669"/>
    <property type="project" value="TreeGrafter"/>
</dbReference>
<organism evidence="3 4">
    <name type="scientific">Shouchella lehensis G1</name>
    <dbReference type="NCBI Taxonomy" id="1246626"/>
    <lineage>
        <taxon>Bacteria</taxon>
        <taxon>Bacillati</taxon>
        <taxon>Bacillota</taxon>
        <taxon>Bacilli</taxon>
        <taxon>Bacillales</taxon>
        <taxon>Bacillaceae</taxon>
        <taxon>Shouchella</taxon>
    </lineage>
</organism>
<evidence type="ECO:0000259" key="1">
    <source>
        <dbReference type="Pfam" id="PF00149"/>
    </source>
</evidence>
<dbReference type="Proteomes" id="UP000027142">
    <property type="component" value="Chromosome"/>
</dbReference>
<dbReference type="Gene3D" id="3.60.21.10">
    <property type="match status" value="1"/>
</dbReference>
<evidence type="ECO:0000259" key="2">
    <source>
        <dbReference type="Pfam" id="PF16542"/>
    </source>
</evidence>
<dbReference type="SUPFAM" id="SSF56300">
    <property type="entry name" value="Metallo-dependent phosphatases"/>
    <property type="match status" value="1"/>
</dbReference>
<gene>
    <name evidence="3" type="ORF">BleG1_0971</name>
</gene>
<protein>
    <recommendedName>
        <fullName evidence="5">Polynucleotide kinase-phosphatase</fullName>
    </recommendedName>
</protein>
<feature type="domain" description="Polynucleotide kinase-phosphatase ligase" evidence="2">
    <location>
        <begin position="488"/>
        <end position="856"/>
    </location>
</feature>
<keyword evidence="4" id="KW-1185">Reference proteome</keyword>
<dbReference type="eggNOG" id="COG4639">
    <property type="taxonomic scope" value="Bacteria"/>
</dbReference>
<evidence type="ECO:0000313" key="3">
    <source>
        <dbReference type="EMBL" id="AIC93574.1"/>
    </source>
</evidence>
<dbReference type="Pfam" id="PF00149">
    <property type="entry name" value="Metallophos"/>
    <property type="match status" value="1"/>
</dbReference>
<dbReference type="EMBL" id="CP003923">
    <property type="protein sequence ID" value="AIC93574.1"/>
    <property type="molecule type" value="Genomic_DNA"/>
</dbReference>
<evidence type="ECO:0000313" key="4">
    <source>
        <dbReference type="Proteomes" id="UP000027142"/>
    </source>
</evidence>
<name>A0A060M0K4_9BACI</name>
<dbReference type="Pfam" id="PF13671">
    <property type="entry name" value="AAA_33"/>
    <property type="match status" value="1"/>
</dbReference>
<proteinExistence type="predicted"/>
<dbReference type="Gene3D" id="3.30.470.30">
    <property type="entry name" value="DNA ligase/mRNA capping enzyme"/>
    <property type="match status" value="2"/>
</dbReference>
<dbReference type="eggNOG" id="COG0639">
    <property type="taxonomic scope" value="Bacteria"/>
</dbReference>
<dbReference type="InterPro" id="IPR032380">
    <property type="entry name" value="PNKP_ligase_dom"/>
</dbReference>
<dbReference type="OrthoDB" id="9807890at2"/>
<dbReference type="HOGENOM" id="CLU_016728_0_0_9"/>
<dbReference type="KEGG" id="ble:BleG1_0971"/>
<dbReference type="InterPro" id="IPR027417">
    <property type="entry name" value="P-loop_NTPase"/>
</dbReference>
<dbReference type="CDD" id="cd07423">
    <property type="entry name" value="MPP_Prp_like"/>
    <property type="match status" value="1"/>
</dbReference>
<sequence>MDVYVPYAGIILCVGPSNSGKTTLLQSWIQTQQVKSSEVVSSDDYRERVGDLRFLDWKNRPRDEASSLMEQYRIQSTEAFQTMDAIIESRCRLNKLTIVDATHLHPSDRERYRNIARSHHLPILTLVFHTKEATLLLRDSERDEPRGKKRVKQQLQTFKQQLRLLKKERYARSYSIYEDETVRLIRPVTSPIELDVGKGLDIVGDIHGCFDEFLILLHKLGYQQNTAGFYIHPEGRKILSLGDIMSRGPKSLQTLQFFYNHIQAGLAYMVDSNHGWKIARWLDGKQVQLTHGDDKVEQEFLAYEQAHGVEKAAKLKEQLKDLLLKAPSHYVLKKNGVATAVCVHAGIRDEWIGKQSHEISDIARYGETDGFDDAHKPIRKDWTVHHKTSPLIIWGHDPRKKAMTVNGTLNIDQGAVFGGELTAFRYPERDLLSVDVETDYSNGNHNPLHELEKARFAVPNIAKYIHGYTTSTELFGDIHIGEEHVIPAFDALSHVTLPLEDLVYIPPTMSPTPLPSSLEGYLEHPQEAIDYYQQKGITRMVAEKKHMGSRAVLLLFKTKEAALSYIDRPSLGVIYTRKGRAFFDKTTEQAILEQLNKDLQPYFEEHHTDFVLLDAEIMPWNLKAKELISKQYAHVAENARLDRMQLLSKLLSNSLDHDLSKWVSEFEKKLKHANIFEEVYQNYCWKVENLEGIQIAPFHVLAHRNRSFFDQPHTWHMEQNQLFSELSPLFVQTEWKLIDSDTSAAEVISWWEALTDDGQEGIIIKSESFICKQKGKLIQPAIKVRGQKYLHIIYGMDYLEPKNLERLKKRNSAKKQKLALREFSLGIEAVNRFVAGESVERVHECVLATLALESDPVDPRL</sequence>
<evidence type="ECO:0008006" key="5">
    <source>
        <dbReference type="Google" id="ProtNLM"/>
    </source>
</evidence>
<accession>A0A060M0K4</accession>
<dbReference type="PANTHER" id="PTHR42850:SF7">
    <property type="entry name" value="BIS(5'-NUCLEOSYL)-TETRAPHOSPHATASE PRPE [ASYMMETRICAL]"/>
    <property type="match status" value="1"/>
</dbReference>
<dbReference type="InterPro" id="IPR029052">
    <property type="entry name" value="Metallo-depent_PP-like"/>
</dbReference>
<dbReference type="AlphaFoldDB" id="A0A060M0K4"/>
<dbReference type="InterPro" id="IPR050126">
    <property type="entry name" value="Ap4A_hydrolase"/>
</dbReference>
<dbReference type="RefSeq" id="WP_038477814.1">
    <property type="nucleotide sequence ID" value="NZ_CP003923.1"/>
</dbReference>
<reference evidence="3 4" key="1">
    <citation type="journal article" date="2014" name="Gene">
        <title>A comparative genomic analysis of the alkalitolerant soil bacterium Bacillus lehensis G1.</title>
        <authorList>
            <person name="Noor Y.M."/>
            <person name="Samsulrizal N.H."/>
            <person name="Jema'on N.A."/>
            <person name="Low K.O."/>
            <person name="Ramli A.N."/>
            <person name="Alias N.I."/>
            <person name="Damis S.I."/>
            <person name="Fuzi S.F."/>
            <person name="Isa M.N."/>
            <person name="Murad A.M."/>
            <person name="Raih M.F."/>
            <person name="Bakar F.D."/>
            <person name="Najimudin N."/>
            <person name="Mahadi N.M."/>
            <person name="Illias R.M."/>
        </authorList>
    </citation>
    <scope>NUCLEOTIDE SEQUENCE [LARGE SCALE GENOMIC DNA]</scope>
    <source>
        <strain evidence="3 4">G1</strain>
    </source>
</reference>
<dbReference type="SUPFAM" id="SSF52540">
    <property type="entry name" value="P-loop containing nucleoside triphosphate hydrolases"/>
    <property type="match status" value="1"/>
</dbReference>
<dbReference type="PANTHER" id="PTHR42850">
    <property type="entry name" value="METALLOPHOSPHOESTERASE"/>
    <property type="match status" value="1"/>
</dbReference>
<dbReference type="SUPFAM" id="SSF56091">
    <property type="entry name" value="DNA ligase/mRNA capping enzyme, catalytic domain"/>
    <property type="match status" value="1"/>
</dbReference>
<feature type="domain" description="Calcineurin-like phosphoesterase" evidence="1">
    <location>
        <begin position="202"/>
        <end position="400"/>
    </location>
</feature>
<dbReference type="Gene3D" id="3.40.50.300">
    <property type="entry name" value="P-loop containing nucleotide triphosphate hydrolases"/>
    <property type="match status" value="1"/>
</dbReference>
<dbReference type="PATRIC" id="fig|1246626.3.peg.975"/>
<dbReference type="Pfam" id="PF16542">
    <property type="entry name" value="PNKP_ligase"/>
    <property type="match status" value="1"/>
</dbReference>
<dbReference type="InterPro" id="IPR004843">
    <property type="entry name" value="Calcineurin-like_PHP"/>
</dbReference>
<dbReference type="GO" id="GO:0005737">
    <property type="term" value="C:cytoplasm"/>
    <property type="evidence" value="ECO:0007669"/>
    <property type="project" value="TreeGrafter"/>
</dbReference>
<dbReference type="InterPro" id="IPR041780">
    <property type="entry name" value="MPP_PrpE-like"/>
</dbReference>